<organism evidence="1">
    <name type="scientific">Sulfurihydrogenibium azorense</name>
    <dbReference type="NCBI Taxonomy" id="309806"/>
    <lineage>
        <taxon>Bacteria</taxon>
        <taxon>Pseudomonadati</taxon>
        <taxon>Aquificota</taxon>
        <taxon>Aquificia</taxon>
        <taxon>Aquificales</taxon>
        <taxon>Hydrogenothermaceae</taxon>
        <taxon>Sulfurihydrogenibium</taxon>
    </lineage>
</organism>
<evidence type="ECO:0000313" key="1">
    <source>
        <dbReference type="EMBL" id="HEV08965.1"/>
    </source>
</evidence>
<proteinExistence type="predicted"/>
<reference evidence="1" key="1">
    <citation type="journal article" date="2020" name="mSystems">
        <title>Genome- and Community-Level Interaction Insights into Carbon Utilization and Element Cycling Functions of Hydrothermarchaeota in Hydrothermal Sediment.</title>
        <authorList>
            <person name="Zhou Z."/>
            <person name="Liu Y."/>
            <person name="Xu W."/>
            <person name="Pan J."/>
            <person name="Luo Z.H."/>
            <person name="Li M."/>
        </authorList>
    </citation>
    <scope>NUCLEOTIDE SEQUENCE [LARGE SCALE GENOMIC DNA]</scope>
    <source>
        <strain evidence="1">SpSt-1257</strain>
    </source>
</reference>
<protein>
    <submittedName>
        <fullName evidence="1">Uncharacterized protein</fullName>
    </submittedName>
</protein>
<dbReference type="Proteomes" id="UP000885621">
    <property type="component" value="Unassembled WGS sequence"/>
</dbReference>
<gene>
    <name evidence="1" type="ORF">ENO34_01040</name>
</gene>
<comment type="caution">
    <text evidence="1">The sequence shown here is derived from an EMBL/GenBank/DDBJ whole genome shotgun (WGS) entry which is preliminary data.</text>
</comment>
<dbReference type="EMBL" id="DSFC01000056">
    <property type="protein sequence ID" value="HEV08965.1"/>
    <property type="molecule type" value="Genomic_DNA"/>
</dbReference>
<feature type="non-terminal residue" evidence="1">
    <location>
        <position position="73"/>
    </location>
</feature>
<dbReference type="AlphaFoldDB" id="A0A831YAG8"/>
<accession>A0A831YAG8</accession>
<name>A0A831YAG8_9AQUI</name>
<sequence>MYFRLNKIFSLLIGLYLLFANSITLVHHHEDNQPHPDCQVCVLQLNQQSEDPLDLTFVFELPEYKEDYQEIYT</sequence>